<keyword evidence="2" id="KW-0175">Coiled coil</keyword>
<evidence type="ECO:0000256" key="2">
    <source>
        <dbReference type="SAM" id="Coils"/>
    </source>
</evidence>
<evidence type="ECO:0000256" key="1">
    <source>
        <dbReference type="ARBA" id="ARBA00004184"/>
    </source>
</evidence>
<feature type="coiled-coil region" evidence="2">
    <location>
        <begin position="569"/>
        <end position="603"/>
    </location>
</feature>
<feature type="region of interest" description="Disordered" evidence="3">
    <location>
        <begin position="32"/>
        <end position="80"/>
    </location>
</feature>
<feature type="region of interest" description="Disordered" evidence="3">
    <location>
        <begin position="334"/>
        <end position="356"/>
    </location>
</feature>
<dbReference type="AlphaFoldDB" id="A0A096PBE7"/>
<dbReference type="GeneID" id="9837573"/>
<dbReference type="GO" id="GO:0005794">
    <property type="term" value="C:Golgi apparatus"/>
    <property type="evidence" value="ECO:0007669"/>
    <property type="project" value="TreeGrafter"/>
</dbReference>
<feature type="compositionally biased region" description="Basic and acidic residues" evidence="3">
    <location>
        <begin position="181"/>
        <end position="202"/>
    </location>
</feature>
<accession>A0A096PBE7</accession>
<gene>
    <name evidence="4" type="ORF">OT_ostta14g00480</name>
</gene>
<evidence type="ECO:0000256" key="3">
    <source>
        <dbReference type="SAM" id="MobiDB-lite"/>
    </source>
</evidence>
<reference evidence="5" key="1">
    <citation type="journal article" date="2006" name="Proc. Natl. Acad. Sci. U.S.A.">
        <title>Genome analysis of the smallest free-living eukaryote Ostreococcus tauri unveils many unique features.</title>
        <authorList>
            <person name="Derelle E."/>
            <person name="Ferraz C."/>
            <person name="Rombauts S."/>
            <person name="Rouze P."/>
            <person name="Worden A.Z."/>
            <person name="Robbens S."/>
            <person name="Partensky F."/>
            <person name="Degroeve S."/>
            <person name="Echeynie S."/>
            <person name="Cooke R."/>
            <person name="Saeys Y."/>
            <person name="Wuyts J."/>
            <person name="Jabbari K."/>
            <person name="Bowler C."/>
            <person name="Panaud O."/>
            <person name="Piegu B."/>
            <person name="Ball S.G."/>
            <person name="Ral J.-P."/>
            <person name="Bouget F.-Y."/>
            <person name="Piganeau G."/>
            <person name="De Baets B."/>
            <person name="Picard A."/>
            <person name="Delseny M."/>
            <person name="Demaille J."/>
            <person name="Van de Peer Y."/>
            <person name="Moreau H."/>
        </authorList>
    </citation>
    <scope>NUCLEOTIDE SEQUENCE [LARGE SCALE GENOMIC DNA]</scope>
    <source>
        <strain evidence="5">OTTH 0595 / CCAP 157/2 / RCC745</strain>
    </source>
</reference>
<keyword evidence="5" id="KW-1185">Reference proteome</keyword>
<name>A0A096PBE7_OSTTA</name>
<dbReference type="InParanoid" id="A0A096PBE7"/>
<sequence>MSGPKSWLANANPAITDIGKRLRERAEETLTQLVDVNPLEHARPGGAENHAQSQNQSSSASLPSVPSTSGAFTTRHAPRDQRVMELEDLCASMSTEIAALKDALRRTSERASGDAETEALRKECQKLRDQKIWAEEECKEFERECEEQRKGRERAEAEKKTLERELEAKQRLAGSTTETSSDAKADDSKALVDAAEKERDRALQQVKSMRGVNETLQGQLKEYAKRVPDLERERDDARADKAEMAESLALARSETANAERGRADASDKAESLKKERDALEAQLNLLKKREENSKQVQSDVEAAKERTSDVALKRRLAETDAKLAAANEQLKTLKEGSTKQVSDIGSLTEAKDTAEAEARRLREEVKLLIGAVAERNAAMTELAELRTELADARRSLEANALAGSSNADVEAERNRAEQELLTMARRVGSLEQQLRETQRAQEAAAAEMEREVDKSARGDKEEIERLKACCDELEAARAEAERGLGKLTADSKESREALAKAKAIAAEAEGALAELASKAEAAEIRVANANSLADASKKALEEFKSKASEIARTVQDTLRSERDAAKIAAESAELDRDAWREKCNEARETLERWREKARKLMAAKDAEIEAVRAGTSPSRGARSTLFDDEDTNAEEVAAVAEQSSAAHPPARRGDIDDVHAEYLAEVVKRFFLLPFDDNDRADALVPVICRILRLSMEDEFRIKAHRASQRAKSAKFLGGYFA</sequence>
<protein>
    <submittedName>
        <fullName evidence="4">Unnamed product</fullName>
    </submittedName>
</protein>
<feature type="compositionally biased region" description="Low complexity" evidence="3">
    <location>
        <begin position="52"/>
        <end position="69"/>
    </location>
</feature>
<evidence type="ECO:0000313" key="4">
    <source>
        <dbReference type="EMBL" id="CEG01977.1"/>
    </source>
</evidence>
<feature type="compositionally biased region" description="Basic and acidic residues" evidence="3">
    <location>
        <begin position="222"/>
        <end position="244"/>
    </location>
</feature>
<dbReference type="PANTHER" id="PTHR23157">
    <property type="entry name" value="GRIP AND COILED-COIL DOMAIN-CONTAINING PROTEIN 1"/>
    <property type="match status" value="1"/>
</dbReference>
<comment type="caution">
    <text evidence="4">The sequence shown here is derived from an EMBL/GenBank/DDBJ whole genome shotgun (WGS) entry which is preliminary data.</text>
</comment>
<organism evidence="4 5">
    <name type="scientific">Ostreococcus tauri</name>
    <name type="common">Marine green alga</name>
    <dbReference type="NCBI Taxonomy" id="70448"/>
    <lineage>
        <taxon>Eukaryota</taxon>
        <taxon>Viridiplantae</taxon>
        <taxon>Chlorophyta</taxon>
        <taxon>Mamiellophyceae</taxon>
        <taxon>Mamiellales</taxon>
        <taxon>Bathycoccaceae</taxon>
        <taxon>Ostreococcus</taxon>
    </lineage>
</organism>
<feature type="region of interest" description="Disordered" evidence="3">
    <location>
        <begin position="143"/>
        <end position="308"/>
    </location>
</feature>
<dbReference type="EMBL" id="CAID01000014">
    <property type="protein sequence ID" value="CEG01977.1"/>
    <property type="molecule type" value="Genomic_DNA"/>
</dbReference>
<dbReference type="OrthoDB" id="10578203at2759"/>
<dbReference type="InterPro" id="IPR051952">
    <property type="entry name" value="Golgi-autophagy_related"/>
</dbReference>
<dbReference type="PANTHER" id="PTHR23157:SF25">
    <property type="entry name" value="GRIP AND COILED-COIL DOMAIN-CONTAINING PROTEIN 1"/>
    <property type="match status" value="1"/>
</dbReference>
<dbReference type="RefSeq" id="XP_003082849.2">
    <property type="nucleotide sequence ID" value="XM_003082801.2"/>
</dbReference>
<comment type="subcellular location">
    <subcellularLocation>
        <location evidence="1">Endomembrane system</location>
        <topology evidence="1">Peripheral membrane protein</topology>
    </subcellularLocation>
</comment>
<feature type="compositionally biased region" description="Basic and acidic residues" evidence="3">
    <location>
        <begin position="143"/>
        <end position="170"/>
    </location>
</feature>
<reference evidence="4 5" key="2">
    <citation type="journal article" date="2014" name="BMC Genomics">
        <title>An improved genome of the model marine alga Ostreococcus tauri unfolds by assessing Illumina de novo assemblies.</title>
        <authorList>
            <person name="Blanc-Mathieu R."/>
            <person name="Verhelst B."/>
            <person name="Derelle E."/>
            <person name="Rombauts S."/>
            <person name="Bouget F.Y."/>
            <person name="Carre I."/>
            <person name="Chateau A."/>
            <person name="Eyre-Walker A."/>
            <person name="Grimsley N."/>
            <person name="Moreau H."/>
            <person name="Piegu B."/>
            <person name="Rivals E."/>
            <person name="Schackwitz W."/>
            <person name="Van de Peer Y."/>
            <person name="Piganeau G."/>
        </authorList>
    </citation>
    <scope>NUCLEOTIDE SEQUENCE [LARGE SCALE GENOMIC DNA]</scope>
    <source>
        <strain evidence="5">OTTH 0595 / CCAP 157/2 / RCC745</strain>
    </source>
</reference>
<feature type="compositionally biased region" description="Basic and acidic residues" evidence="3">
    <location>
        <begin position="257"/>
        <end position="279"/>
    </location>
</feature>
<proteinExistence type="predicted"/>
<dbReference type="FunCoup" id="A0A096PBE7">
    <property type="interactions" value="1175"/>
</dbReference>
<evidence type="ECO:0000313" key="5">
    <source>
        <dbReference type="Proteomes" id="UP000009170"/>
    </source>
</evidence>
<dbReference type="KEGG" id="ota:OT_ostta14g00480"/>
<dbReference type="Proteomes" id="UP000009170">
    <property type="component" value="Unassembled WGS sequence"/>
</dbReference>